<name>A0A9X0L3M8_SOLP1</name>
<evidence type="ECO:0000313" key="3">
    <source>
        <dbReference type="Proteomes" id="UP000054223"/>
    </source>
</evidence>
<organism evidence="2 3">
    <name type="scientific">Solirubrum puertoriconensis</name>
    <dbReference type="NCBI Taxonomy" id="1751427"/>
    <lineage>
        <taxon>Bacteria</taxon>
        <taxon>Pseudomonadati</taxon>
        <taxon>Bacteroidota</taxon>
        <taxon>Cytophagia</taxon>
        <taxon>Cytophagales</taxon>
    </lineage>
</organism>
<feature type="transmembrane region" description="Helical" evidence="1">
    <location>
        <begin position="34"/>
        <end position="53"/>
    </location>
</feature>
<dbReference type="AlphaFoldDB" id="A0A9X0L3M8"/>
<dbReference type="Proteomes" id="UP000054223">
    <property type="component" value="Unassembled WGS sequence"/>
</dbReference>
<evidence type="ECO:0000256" key="1">
    <source>
        <dbReference type="SAM" id="Phobius"/>
    </source>
</evidence>
<keyword evidence="1" id="KW-0812">Transmembrane</keyword>
<comment type="caution">
    <text evidence="2">The sequence shown here is derived from an EMBL/GenBank/DDBJ whole genome shotgun (WGS) entry which is preliminary data.</text>
</comment>
<proteinExistence type="predicted"/>
<dbReference type="EMBL" id="LNAL01000008">
    <property type="protein sequence ID" value="KUG06695.1"/>
    <property type="molecule type" value="Genomic_DNA"/>
</dbReference>
<sequence>MFGTLPIADAFIAWSNSWQPHTPLISPSGWPLEFQAYSLAGAAMLLGVLFWLWRNGPSAGSQQLA</sequence>
<keyword evidence="1" id="KW-1133">Transmembrane helix</keyword>
<evidence type="ECO:0000313" key="2">
    <source>
        <dbReference type="EMBL" id="KUG06695.1"/>
    </source>
</evidence>
<protein>
    <submittedName>
        <fullName evidence="2">Uncharacterized protein</fullName>
    </submittedName>
</protein>
<gene>
    <name evidence="2" type="ORF">ASU33_04985</name>
</gene>
<reference evidence="2 3" key="1">
    <citation type="submission" date="2015-11" db="EMBL/GenBank/DDBJ databases">
        <title>Solirubrum puertoriconensis gen. nov. an environmental bacteria isolated in Puerto Rico.</title>
        <authorList>
            <person name="Cuebas-Irizarry M.F."/>
            <person name="Montalvo-Rodriguez R."/>
        </authorList>
    </citation>
    <scope>NUCLEOTIDE SEQUENCE [LARGE SCALE GENOMIC DNA]</scope>
    <source>
        <strain evidence="2 3">MC1A</strain>
    </source>
</reference>
<keyword evidence="3" id="KW-1185">Reference proteome</keyword>
<accession>A0A9X0L3M8</accession>
<keyword evidence="1" id="KW-0472">Membrane</keyword>